<comment type="caution">
    <text evidence="1">The sequence shown here is derived from an EMBL/GenBank/DDBJ whole genome shotgun (WGS) entry which is preliminary data.</text>
</comment>
<dbReference type="EMBL" id="JBHTLS010000009">
    <property type="protein sequence ID" value="MFD1103734.1"/>
    <property type="molecule type" value="Genomic_DNA"/>
</dbReference>
<gene>
    <name evidence="1" type="ORF">ACFQ24_02215</name>
</gene>
<keyword evidence="2" id="KW-1185">Reference proteome</keyword>
<evidence type="ECO:0000313" key="2">
    <source>
        <dbReference type="Proteomes" id="UP001597203"/>
    </source>
</evidence>
<organism evidence="1 2">
    <name type="scientific">Sphingobium olei</name>
    <dbReference type="NCBI Taxonomy" id="420955"/>
    <lineage>
        <taxon>Bacteria</taxon>
        <taxon>Pseudomonadati</taxon>
        <taxon>Pseudomonadota</taxon>
        <taxon>Alphaproteobacteria</taxon>
        <taxon>Sphingomonadales</taxon>
        <taxon>Sphingomonadaceae</taxon>
        <taxon>Sphingobium</taxon>
    </lineage>
</organism>
<evidence type="ECO:0000313" key="1">
    <source>
        <dbReference type="EMBL" id="MFD1103734.1"/>
    </source>
</evidence>
<name>A0ABW3NX65_9SPHN</name>
<dbReference type="RefSeq" id="WP_380908776.1">
    <property type="nucleotide sequence ID" value="NZ_JBHTLS010000009.1"/>
</dbReference>
<protein>
    <submittedName>
        <fullName evidence="1">Uncharacterized protein</fullName>
    </submittedName>
</protein>
<accession>A0ABW3NX65</accession>
<sequence>MQIYGYQGGTQRIVAIVQGKRKVIAWGDDITEAELAPFRQEYGCAWIERVTDEESERAAFPTFGGRA</sequence>
<dbReference type="Proteomes" id="UP001597203">
    <property type="component" value="Unassembled WGS sequence"/>
</dbReference>
<reference evidence="2" key="1">
    <citation type="journal article" date="2019" name="Int. J. Syst. Evol. Microbiol.">
        <title>The Global Catalogue of Microorganisms (GCM) 10K type strain sequencing project: providing services to taxonomists for standard genome sequencing and annotation.</title>
        <authorList>
            <consortium name="The Broad Institute Genomics Platform"/>
            <consortium name="The Broad Institute Genome Sequencing Center for Infectious Disease"/>
            <person name="Wu L."/>
            <person name="Ma J."/>
        </authorList>
    </citation>
    <scope>NUCLEOTIDE SEQUENCE [LARGE SCALE GENOMIC DNA]</scope>
    <source>
        <strain evidence="2">CCUG 54329</strain>
    </source>
</reference>
<proteinExistence type="predicted"/>